<keyword evidence="4" id="KW-0539">Nucleus</keyword>
<evidence type="ECO:0000259" key="6">
    <source>
        <dbReference type="SMART" id="SM00670"/>
    </source>
</evidence>
<name>A0A437APT7_9MICR</name>
<accession>A0A437APT7</accession>
<evidence type="ECO:0000313" key="7">
    <source>
        <dbReference type="EMBL" id="RVD92996.1"/>
    </source>
</evidence>
<evidence type="ECO:0000256" key="1">
    <source>
        <dbReference type="ARBA" id="ARBA00004604"/>
    </source>
</evidence>
<proteinExistence type="inferred from homology"/>
<keyword evidence="2" id="KW-0690">Ribosome biogenesis</keyword>
<evidence type="ECO:0000256" key="2">
    <source>
        <dbReference type="ARBA" id="ARBA00022517"/>
    </source>
</evidence>
<sequence>MAKPKRIKAFFNKPKKQIDLKKEEKESECYLDTLSFKLNNNIKPPYSVILDTNFINHSIKKKIDIKKGMLDCLVSNVKLFVTDCVIAELEKLGRPYRVALALVKGDGFISLDCDHKGTYADDCIVNRISAMRCYIVATCDTELKNRIRKVGGVPIISVLNRKYDLEGK</sequence>
<dbReference type="Pfam" id="PF04900">
    <property type="entry name" value="Fcf1"/>
    <property type="match status" value="1"/>
</dbReference>
<dbReference type="VEuPathDB" id="MicrosporidiaDB:TUBRATIS_004870"/>
<comment type="caution">
    <text evidence="7">The sequence shown here is derived from an EMBL/GenBank/DDBJ whole genome shotgun (WGS) entry which is preliminary data.</text>
</comment>
<evidence type="ECO:0000256" key="3">
    <source>
        <dbReference type="ARBA" id="ARBA00022552"/>
    </source>
</evidence>
<dbReference type="Gene3D" id="3.40.50.1010">
    <property type="entry name" value="5'-nuclease"/>
    <property type="match status" value="1"/>
</dbReference>
<dbReference type="InterPro" id="IPR006984">
    <property type="entry name" value="Fcf1/UTP23"/>
</dbReference>
<dbReference type="PANTHER" id="PTHR12416">
    <property type="entry name" value="RRNA-PROCESSING PROTEIN UTP23 HOMOLOG"/>
    <property type="match status" value="1"/>
</dbReference>
<dbReference type="CDD" id="cd09864">
    <property type="entry name" value="PIN_Fcf1-like"/>
    <property type="match status" value="1"/>
</dbReference>
<comment type="similarity">
    <text evidence="5">Belongs to the UTP23/FCF1 family. FCF1 subfamily.</text>
</comment>
<keyword evidence="8" id="KW-1185">Reference proteome</keyword>
<evidence type="ECO:0000256" key="4">
    <source>
        <dbReference type="ARBA" id="ARBA00023242"/>
    </source>
</evidence>
<evidence type="ECO:0000256" key="5">
    <source>
        <dbReference type="ARBA" id="ARBA00024026"/>
    </source>
</evidence>
<dbReference type="GO" id="GO:0006364">
    <property type="term" value="P:rRNA processing"/>
    <property type="evidence" value="ECO:0007669"/>
    <property type="project" value="UniProtKB-KW"/>
</dbReference>
<dbReference type="InterPro" id="IPR029060">
    <property type="entry name" value="PIN-like_dom_sf"/>
</dbReference>
<organism evidence="7 8">
    <name type="scientific">Tubulinosema ratisbonensis</name>
    <dbReference type="NCBI Taxonomy" id="291195"/>
    <lineage>
        <taxon>Eukaryota</taxon>
        <taxon>Fungi</taxon>
        <taxon>Fungi incertae sedis</taxon>
        <taxon>Microsporidia</taxon>
        <taxon>Tubulinosematoidea</taxon>
        <taxon>Tubulinosematidae</taxon>
        <taxon>Tubulinosema</taxon>
    </lineage>
</organism>
<dbReference type="SMART" id="SM00670">
    <property type="entry name" value="PINc"/>
    <property type="match status" value="1"/>
</dbReference>
<dbReference type="GO" id="GO:0032040">
    <property type="term" value="C:small-subunit processome"/>
    <property type="evidence" value="ECO:0007669"/>
    <property type="project" value="InterPro"/>
</dbReference>
<dbReference type="InterPro" id="IPR037503">
    <property type="entry name" value="Fcf1_PIN"/>
</dbReference>
<keyword evidence="3" id="KW-0698">rRNA processing</keyword>
<dbReference type="InterPro" id="IPR002716">
    <property type="entry name" value="PIN_dom"/>
</dbReference>
<dbReference type="GO" id="GO:0004540">
    <property type="term" value="F:RNA nuclease activity"/>
    <property type="evidence" value="ECO:0007669"/>
    <property type="project" value="UniProtKB-ARBA"/>
</dbReference>
<gene>
    <name evidence="7" type="ORF">TUBRATIS_004870</name>
</gene>
<dbReference type="SUPFAM" id="SSF88723">
    <property type="entry name" value="PIN domain-like"/>
    <property type="match status" value="1"/>
</dbReference>
<dbReference type="EMBL" id="RCSS01000107">
    <property type="protein sequence ID" value="RVD92996.1"/>
    <property type="molecule type" value="Genomic_DNA"/>
</dbReference>
<reference evidence="7 8" key="1">
    <citation type="submission" date="2018-10" db="EMBL/GenBank/DDBJ databases">
        <title>Draft genome sequence of the microsporidian Tubulinosema ratisbonensis.</title>
        <authorList>
            <person name="Polonais V."/>
            <person name="Peyretaillade E."/>
            <person name="Niehus S."/>
            <person name="Wawrzyniak I."/>
            <person name="Franchet A."/>
            <person name="Gaspin C."/>
            <person name="Reichstadt M."/>
            <person name="Belser C."/>
            <person name="Labadie K."/>
            <person name="Delbac F."/>
            <person name="Ferrandon D."/>
        </authorList>
    </citation>
    <scope>NUCLEOTIDE SEQUENCE [LARGE SCALE GENOMIC DNA]</scope>
    <source>
        <strain evidence="7 8">Franzen</strain>
    </source>
</reference>
<dbReference type="OrthoDB" id="76105at2759"/>
<dbReference type="Proteomes" id="UP000282876">
    <property type="component" value="Unassembled WGS sequence"/>
</dbReference>
<dbReference type="AlphaFoldDB" id="A0A437APT7"/>
<comment type="subcellular location">
    <subcellularLocation>
        <location evidence="1">Nucleus</location>
        <location evidence="1">Nucleolus</location>
    </subcellularLocation>
</comment>
<dbReference type="STRING" id="291195.A0A437APT7"/>
<feature type="domain" description="PIN" evidence="6">
    <location>
        <begin position="46"/>
        <end position="145"/>
    </location>
</feature>
<evidence type="ECO:0000313" key="8">
    <source>
        <dbReference type="Proteomes" id="UP000282876"/>
    </source>
</evidence>
<protein>
    <submittedName>
        <fullName evidence="7">rRNA-processing FCF1</fullName>
    </submittedName>
</protein>